<keyword evidence="6" id="KW-0808">Transferase</keyword>
<dbReference type="GO" id="GO:0004377">
    <property type="term" value="F:GDP-Man:Man(3)GlcNAc(2)-PP-Dol alpha-1,2-mannosyltransferase activity"/>
    <property type="evidence" value="ECO:0007669"/>
    <property type="project" value="UniProtKB-EC"/>
</dbReference>
<dbReference type="Proteomes" id="UP000265618">
    <property type="component" value="Unassembled WGS sequence"/>
</dbReference>
<keyword evidence="8" id="KW-0256">Endoplasmic reticulum</keyword>
<evidence type="ECO:0000313" key="17">
    <source>
        <dbReference type="Proteomes" id="UP000265618"/>
    </source>
</evidence>
<keyword evidence="9 13" id="KW-1133">Transmembrane helix</keyword>
<evidence type="ECO:0000256" key="12">
    <source>
        <dbReference type="SAM" id="MobiDB-lite"/>
    </source>
</evidence>
<evidence type="ECO:0000256" key="8">
    <source>
        <dbReference type="ARBA" id="ARBA00022824"/>
    </source>
</evidence>
<evidence type="ECO:0000256" key="6">
    <source>
        <dbReference type="ARBA" id="ARBA00022679"/>
    </source>
</evidence>
<evidence type="ECO:0000259" key="14">
    <source>
        <dbReference type="Pfam" id="PF00534"/>
    </source>
</evidence>
<keyword evidence="7 13" id="KW-0812">Transmembrane</keyword>
<evidence type="ECO:0000313" key="16">
    <source>
        <dbReference type="EMBL" id="GIQ83569.1"/>
    </source>
</evidence>
<dbReference type="AlphaFoldDB" id="A0A9K3CXN5"/>
<evidence type="ECO:0000256" key="7">
    <source>
        <dbReference type="ARBA" id="ARBA00022692"/>
    </source>
</evidence>
<feature type="transmembrane region" description="Helical" evidence="13">
    <location>
        <begin position="23"/>
        <end position="50"/>
    </location>
</feature>
<dbReference type="GO" id="GO:0006487">
    <property type="term" value="P:protein N-linked glycosylation"/>
    <property type="evidence" value="ECO:0007669"/>
    <property type="project" value="TreeGrafter"/>
</dbReference>
<dbReference type="PANTHER" id="PTHR45919:SF1">
    <property type="entry name" value="GDP-MAN:MAN(3)GLCNAC(2)-PP-DOL ALPHA-1,2-MANNOSYLTRANSFERASE"/>
    <property type="match status" value="1"/>
</dbReference>
<evidence type="ECO:0000256" key="3">
    <source>
        <dbReference type="ARBA" id="ARBA00012645"/>
    </source>
</evidence>
<evidence type="ECO:0000256" key="2">
    <source>
        <dbReference type="ARBA" id="ARBA00004922"/>
    </source>
</evidence>
<accession>A0A9K3CXN5</accession>
<reference evidence="16 17" key="1">
    <citation type="journal article" date="2018" name="PLoS ONE">
        <title>The draft genome of Kipferlia bialata reveals reductive genome evolution in fornicate parasites.</title>
        <authorList>
            <person name="Tanifuji G."/>
            <person name="Takabayashi S."/>
            <person name="Kume K."/>
            <person name="Takagi M."/>
            <person name="Nakayama T."/>
            <person name="Kamikawa R."/>
            <person name="Inagaki Y."/>
            <person name="Hashimoto T."/>
        </authorList>
    </citation>
    <scope>NUCLEOTIDE SEQUENCE [LARGE SCALE GENOMIC DNA]</scope>
    <source>
        <strain evidence="16">NY0173</strain>
    </source>
</reference>
<evidence type="ECO:0000256" key="9">
    <source>
        <dbReference type="ARBA" id="ARBA00022989"/>
    </source>
</evidence>
<dbReference type="PANTHER" id="PTHR45919">
    <property type="entry name" value="GDP-MAN:MAN(3)GLCNAC(2)-PP-DOL ALPHA-1,2-MANNOSYLTRANSFERASE"/>
    <property type="match status" value="1"/>
</dbReference>
<comment type="subcellular location">
    <subcellularLocation>
        <location evidence="1">Endoplasmic reticulum membrane</location>
        <topology evidence="1">Single-pass membrane protein</topology>
    </subcellularLocation>
</comment>
<feature type="domain" description="Glycosyl transferase family 1" evidence="14">
    <location>
        <begin position="305"/>
        <end position="435"/>
    </location>
</feature>
<protein>
    <recommendedName>
        <fullName evidence="4">GDP-Man:Man(3)GlcNAc(2)-PP-Dol alpha-1,2-mannosyltransferase</fullName>
        <ecNumber evidence="3">2.4.1.131</ecNumber>
    </recommendedName>
</protein>
<keyword evidence="17" id="KW-1185">Reference proteome</keyword>
<evidence type="ECO:0000256" key="13">
    <source>
        <dbReference type="SAM" id="Phobius"/>
    </source>
</evidence>
<proteinExistence type="predicted"/>
<evidence type="ECO:0000256" key="11">
    <source>
        <dbReference type="ARBA" id="ARBA00045065"/>
    </source>
</evidence>
<evidence type="ECO:0000256" key="5">
    <source>
        <dbReference type="ARBA" id="ARBA00022676"/>
    </source>
</evidence>
<dbReference type="SUPFAM" id="SSF53756">
    <property type="entry name" value="UDP-Glycosyltransferase/glycogen phosphorylase"/>
    <property type="match status" value="1"/>
</dbReference>
<keyword evidence="5" id="KW-0328">Glycosyltransferase</keyword>
<dbReference type="Pfam" id="PF00534">
    <property type="entry name" value="Glycos_transf_1"/>
    <property type="match status" value="1"/>
</dbReference>
<dbReference type="InterPro" id="IPR001296">
    <property type="entry name" value="Glyco_trans_1"/>
</dbReference>
<dbReference type="Pfam" id="PF15924">
    <property type="entry name" value="ALG11_N"/>
    <property type="match status" value="1"/>
</dbReference>
<dbReference type="GO" id="GO:0005789">
    <property type="term" value="C:endoplasmic reticulum membrane"/>
    <property type="evidence" value="ECO:0007669"/>
    <property type="project" value="UniProtKB-SubCell"/>
</dbReference>
<feature type="domain" description="ALG11 mannosyltransferase N-terminal" evidence="15">
    <location>
        <begin position="134"/>
        <end position="277"/>
    </location>
</feature>
<comment type="caution">
    <text evidence="16">The sequence shown here is derived from an EMBL/GenBank/DDBJ whole genome shotgun (WGS) entry which is preliminary data.</text>
</comment>
<evidence type="ECO:0000256" key="4">
    <source>
        <dbReference type="ARBA" id="ARBA00022018"/>
    </source>
</evidence>
<dbReference type="InterPro" id="IPR031814">
    <property type="entry name" value="ALG11_N"/>
</dbReference>
<evidence type="ECO:0000256" key="10">
    <source>
        <dbReference type="ARBA" id="ARBA00023136"/>
    </source>
</evidence>
<evidence type="ECO:0000256" key="1">
    <source>
        <dbReference type="ARBA" id="ARBA00004389"/>
    </source>
</evidence>
<dbReference type="InterPro" id="IPR038013">
    <property type="entry name" value="ALG11"/>
</dbReference>
<dbReference type="EC" id="2.4.1.131" evidence="3"/>
<organism evidence="16 17">
    <name type="scientific">Kipferlia bialata</name>
    <dbReference type="NCBI Taxonomy" id="797122"/>
    <lineage>
        <taxon>Eukaryota</taxon>
        <taxon>Metamonada</taxon>
        <taxon>Carpediemonas-like organisms</taxon>
        <taxon>Kipferlia</taxon>
    </lineage>
</organism>
<comment type="pathway">
    <text evidence="2">Protein modification; protein glycosylation.</text>
</comment>
<keyword evidence="10 13" id="KW-0472">Membrane</keyword>
<feature type="region of interest" description="Disordered" evidence="12">
    <location>
        <begin position="94"/>
        <end position="115"/>
    </location>
</feature>
<dbReference type="OrthoDB" id="2276068at2759"/>
<comment type="catalytic activity">
    <reaction evidence="11">
        <text>an alpha-D-Man-(1-&gt;3)-[alpha-D-Man-(1-&gt;6)]-beta-D-Man-(1-&gt;4)-beta-D-GlcNAc-(1-&gt;4)-alpha-D-GlcNAc-diphospho-di-trans,poly-cis-dolichol + 2 GDP-alpha-D-mannose = an alpha-D-Man-(1-&gt;2)-alpha-D-Man-(1-&gt;2)-alpha-D-Man-(1-&gt;3)-[alpha-D-Man-(1-&gt;6)]-beta-D-Man-(1-&gt;4)-beta-D-GlcNAc-(1-&gt;4)-alpha-D-GlcNAc-diphospho-di-trans,poly-cis-dolichol + 2 GDP + 2 H(+)</text>
        <dbReference type="Rhea" id="RHEA:29523"/>
        <dbReference type="Rhea" id="RHEA-COMP:19515"/>
        <dbReference type="Rhea" id="RHEA-COMP:19516"/>
        <dbReference type="ChEBI" id="CHEBI:15378"/>
        <dbReference type="ChEBI" id="CHEBI:57527"/>
        <dbReference type="ChEBI" id="CHEBI:58189"/>
        <dbReference type="ChEBI" id="CHEBI:132511"/>
        <dbReference type="ChEBI" id="CHEBI:132515"/>
        <dbReference type="EC" id="2.4.1.131"/>
    </reaction>
    <physiologicalReaction direction="left-to-right" evidence="11">
        <dbReference type="Rhea" id="RHEA:29524"/>
    </physiologicalReaction>
</comment>
<gene>
    <name evidence="16" type="ORF">KIPB_004914</name>
</gene>
<dbReference type="Gene3D" id="3.40.50.2000">
    <property type="entry name" value="Glycogen Phosphorylase B"/>
    <property type="match status" value="1"/>
</dbReference>
<sequence>MVIMTEDTSYTGLLQALYEMPDLIGLALCGVQVCVLLVVQPLLWVLVVLLRFLLSPFRSLHSDTLVVLHPWAAEAGGGERVMWQAVRAFQQHHRRGQAGIEPEAEREGGGEGEGMIPSHSSAPIHILLDAASPSLSPRQLCDNALVAFGIEVEPSFSTGTLHMAEHTRGGHKYFSSLLQLLYGSLIALQIAAWPPGAAILDTAGIPGSYPLLKLGGFTPIPYVHFPILPSPHAASLLGRVAGVYDWLVARRYRQCGRAALCPMANSTWTARHLKRIWKTKSPTVLYPPCPSESLTEGGTSPRPKGSVVMVGHLRPDKRHQTAIAAFAAAYPSLADHAERAGDPAPTLTLIAPLRSEAERDRLEYLTSLIDELGVTDRVVWQLNSTSEELRSVLLSSDIALHCMEDEHFGIVCVEYLAAGCMCVCNNSGGPRDDILHTPEGAEPVGSLCTTVEEYTEAMVRLAGLEEGEREALCVRGRERAMQFGEAAFEGGIVAALTGSEEVSKRLRD</sequence>
<name>A0A9K3CXN5_9EUKA</name>
<evidence type="ECO:0000259" key="15">
    <source>
        <dbReference type="Pfam" id="PF15924"/>
    </source>
</evidence>
<dbReference type="EMBL" id="BDIP01001099">
    <property type="protein sequence ID" value="GIQ83569.1"/>
    <property type="molecule type" value="Genomic_DNA"/>
</dbReference>